<evidence type="ECO:0008006" key="4">
    <source>
        <dbReference type="Google" id="ProtNLM"/>
    </source>
</evidence>
<dbReference type="PROSITE" id="PS51257">
    <property type="entry name" value="PROKAR_LIPOPROTEIN"/>
    <property type="match status" value="1"/>
</dbReference>
<reference evidence="2 3" key="1">
    <citation type="submission" date="2020-08" db="EMBL/GenBank/DDBJ databases">
        <title>A Genomic Blueprint of the Chicken Gut Microbiome.</title>
        <authorList>
            <person name="Gilroy R."/>
            <person name="Ravi A."/>
            <person name="Getino M."/>
            <person name="Pursley I."/>
            <person name="Horton D.L."/>
            <person name="Alikhan N.-F."/>
            <person name="Baker D."/>
            <person name="Gharbi K."/>
            <person name="Hall N."/>
            <person name="Watson M."/>
            <person name="Adriaenssens E.M."/>
            <person name="Foster-Nyarko E."/>
            <person name="Jarju S."/>
            <person name="Secka A."/>
            <person name="Antonio M."/>
            <person name="Oren A."/>
            <person name="Chaudhuri R."/>
            <person name="La Ragione R.M."/>
            <person name="Hildebrand F."/>
            <person name="Pallen M.J."/>
        </authorList>
    </citation>
    <scope>NUCLEOTIDE SEQUENCE [LARGE SCALE GENOMIC DNA]</scope>
    <source>
        <strain evidence="2 3">Sa5BUN4</strain>
    </source>
</reference>
<keyword evidence="3" id="KW-1185">Reference proteome</keyword>
<feature type="signal peptide" evidence="1">
    <location>
        <begin position="1"/>
        <end position="20"/>
    </location>
</feature>
<evidence type="ECO:0000256" key="1">
    <source>
        <dbReference type="SAM" id="SignalP"/>
    </source>
</evidence>
<comment type="caution">
    <text evidence="2">The sequence shown here is derived from an EMBL/GenBank/DDBJ whole genome shotgun (WGS) entry which is preliminary data.</text>
</comment>
<evidence type="ECO:0000313" key="2">
    <source>
        <dbReference type="EMBL" id="MBD7954177.1"/>
    </source>
</evidence>
<feature type="chain" id="PRO_5036464171" description="Lipoprotein" evidence="1">
    <location>
        <begin position="21"/>
        <end position="158"/>
    </location>
</feature>
<sequence>MKKVRACAGIALALMLVACAKDPVPQRDTRSPGVCRFMVNSIDDRVCATSFVAVLVDPALYDGERVSFMAWAEPVNDVIMLFPSKDLLDARDPFSSIVVYPVDSPESFKKLVSMTKDGPQYVRVSGAFQHIAGGEVSPSFEAVDADRLGVLVGMRWSR</sequence>
<gene>
    <name evidence="2" type="ORF">H9654_08150</name>
</gene>
<name>A0A8X8FWI1_9GAMM</name>
<proteinExistence type="predicted"/>
<accession>A0A8X8FWI1</accession>
<dbReference type="RefSeq" id="WP_191770389.1">
    <property type="nucleotide sequence ID" value="NZ_JACSQS010000006.1"/>
</dbReference>
<dbReference type="Proteomes" id="UP000636938">
    <property type="component" value="Unassembled WGS sequence"/>
</dbReference>
<protein>
    <recommendedName>
        <fullName evidence="4">Lipoprotein</fullName>
    </recommendedName>
</protein>
<keyword evidence="1" id="KW-0732">Signal</keyword>
<organism evidence="2 3">
    <name type="scientific">Stenotrophomonas lacuserhaii</name>
    <dbReference type="NCBI Taxonomy" id="2760084"/>
    <lineage>
        <taxon>Bacteria</taxon>
        <taxon>Pseudomonadati</taxon>
        <taxon>Pseudomonadota</taxon>
        <taxon>Gammaproteobacteria</taxon>
        <taxon>Lysobacterales</taxon>
        <taxon>Lysobacteraceae</taxon>
        <taxon>Stenotrophomonas</taxon>
    </lineage>
</organism>
<dbReference type="AlphaFoldDB" id="A0A8X8FWI1"/>
<evidence type="ECO:0000313" key="3">
    <source>
        <dbReference type="Proteomes" id="UP000636938"/>
    </source>
</evidence>
<dbReference type="EMBL" id="JACSQS010000006">
    <property type="protein sequence ID" value="MBD7954177.1"/>
    <property type="molecule type" value="Genomic_DNA"/>
</dbReference>